<accession>A0ABT8RSA2</accession>
<name>A0ABT8RSA2_9FLAO</name>
<gene>
    <name evidence="1" type="ORF">Q2T41_12590</name>
</gene>
<proteinExistence type="predicted"/>
<reference evidence="1" key="1">
    <citation type="journal article" date="2014" name="Int. J. Syst. Evol. Microbiol.">
        <title>Complete genome of a new Firmicutes species belonging to the dominant human colonic microbiota ('Ruminococcus bicirculans') reveals two chromosomes and a selective capacity to utilize plant glucans.</title>
        <authorList>
            <consortium name="NISC Comparative Sequencing Program"/>
            <person name="Wegmann U."/>
            <person name="Louis P."/>
            <person name="Goesmann A."/>
            <person name="Henrissat B."/>
            <person name="Duncan S.H."/>
            <person name="Flint H.J."/>
        </authorList>
    </citation>
    <scope>NUCLEOTIDE SEQUENCE</scope>
    <source>
        <strain evidence="1">CECT 8869</strain>
    </source>
</reference>
<dbReference type="EMBL" id="JAUKUC010000001">
    <property type="protein sequence ID" value="MDO1513493.1"/>
    <property type="molecule type" value="Genomic_DNA"/>
</dbReference>
<reference evidence="1" key="2">
    <citation type="submission" date="2023-06" db="EMBL/GenBank/DDBJ databases">
        <authorList>
            <person name="Lucena T."/>
            <person name="Sun Q."/>
        </authorList>
    </citation>
    <scope>NUCLEOTIDE SEQUENCE</scope>
    <source>
        <strain evidence="1">CECT 8869</strain>
    </source>
</reference>
<dbReference type="Proteomes" id="UP001168579">
    <property type="component" value="Unassembled WGS sequence"/>
</dbReference>
<evidence type="ECO:0000313" key="2">
    <source>
        <dbReference type="Proteomes" id="UP001168579"/>
    </source>
</evidence>
<keyword evidence="2" id="KW-1185">Reference proteome</keyword>
<sequence>MKKTFILVVLFVLPIVAYLFFASGVNNFGRLPVLTENIRELNVVDSEVKFKDHITILGFLGSSVDNRKGNAFNLNQKIYKRFHEFKDFQFVMMLPYGAEEKSKELKEELATLADVEKWHFVFDSPEKIKAVFESLQTDISLGEDLGSPYVFVIDKDLALRGRTDDEDDGTKYGFNSSLVSDLNNKMVDDVKIVLAEYRLALKKNNAERTK</sequence>
<organism evidence="1 2">
    <name type="scientific">Maribacter confluentis</name>
    <dbReference type="NCBI Taxonomy" id="1656093"/>
    <lineage>
        <taxon>Bacteria</taxon>
        <taxon>Pseudomonadati</taxon>
        <taxon>Bacteroidota</taxon>
        <taxon>Flavobacteriia</taxon>
        <taxon>Flavobacteriales</taxon>
        <taxon>Flavobacteriaceae</taxon>
        <taxon>Maribacter</taxon>
    </lineage>
</organism>
<dbReference type="RefSeq" id="WP_089259351.1">
    <property type="nucleotide sequence ID" value="NZ_JAUKUC010000001.1"/>
</dbReference>
<protein>
    <submittedName>
        <fullName evidence="1">Uncharacterized protein</fullName>
    </submittedName>
</protein>
<comment type="caution">
    <text evidence="1">The sequence shown here is derived from an EMBL/GenBank/DDBJ whole genome shotgun (WGS) entry which is preliminary data.</text>
</comment>
<evidence type="ECO:0000313" key="1">
    <source>
        <dbReference type="EMBL" id="MDO1513493.1"/>
    </source>
</evidence>